<dbReference type="InterPro" id="IPR013517">
    <property type="entry name" value="FG-GAP"/>
</dbReference>
<keyword evidence="1" id="KW-0732">Signal</keyword>
<dbReference type="EMBL" id="JAKFFV010000007">
    <property type="protein sequence ID" value="MCF2499096.1"/>
    <property type="molecule type" value="Genomic_DNA"/>
</dbReference>
<dbReference type="Pfam" id="PF14252">
    <property type="entry name" value="DUF4347"/>
    <property type="match status" value="1"/>
</dbReference>
<dbReference type="Pfam" id="PF13205">
    <property type="entry name" value="Big_5"/>
    <property type="match status" value="1"/>
</dbReference>
<dbReference type="PANTHER" id="PTHR44103:SF1">
    <property type="entry name" value="PROPROTEIN CONVERTASE P"/>
    <property type="match status" value="1"/>
</dbReference>
<dbReference type="PROSITE" id="PS50853">
    <property type="entry name" value="FN3"/>
    <property type="match status" value="1"/>
</dbReference>
<dbReference type="NCBIfam" id="TIGR04183">
    <property type="entry name" value="Por_Secre_tail"/>
    <property type="match status" value="1"/>
</dbReference>
<dbReference type="PANTHER" id="PTHR44103">
    <property type="entry name" value="PROPROTEIN CONVERTASE P"/>
    <property type="match status" value="1"/>
</dbReference>
<evidence type="ECO:0000259" key="2">
    <source>
        <dbReference type="PROSITE" id="PS50853"/>
    </source>
</evidence>
<dbReference type="SUPFAM" id="SSF69318">
    <property type="entry name" value="Integrin alpha N-terminal domain"/>
    <property type="match status" value="2"/>
</dbReference>
<dbReference type="Proteomes" id="UP001139411">
    <property type="component" value="Unassembled WGS sequence"/>
</dbReference>
<dbReference type="InterPro" id="IPR025592">
    <property type="entry name" value="DUF4347"/>
</dbReference>
<reference evidence="3" key="1">
    <citation type="submission" date="2022-01" db="EMBL/GenBank/DDBJ databases">
        <title>Novel species in genus Dyadobacter.</title>
        <authorList>
            <person name="Ma C."/>
        </authorList>
    </citation>
    <scope>NUCLEOTIDE SEQUENCE</scope>
    <source>
        <strain evidence="3">CY357</strain>
    </source>
</reference>
<dbReference type="InterPro" id="IPR028994">
    <property type="entry name" value="Integrin_alpha_N"/>
</dbReference>
<gene>
    <name evidence="3" type="ORF">L0661_12310</name>
</gene>
<dbReference type="InterPro" id="IPR032812">
    <property type="entry name" value="SbsA_Ig"/>
</dbReference>
<evidence type="ECO:0000256" key="1">
    <source>
        <dbReference type="ARBA" id="ARBA00022729"/>
    </source>
</evidence>
<dbReference type="Pfam" id="PF13517">
    <property type="entry name" value="FG-GAP_3"/>
    <property type="match status" value="2"/>
</dbReference>
<sequence length="1244" mass="132557">MKKRTFTLSFFLLSLLAFSIVTYQKFSRKTVSDLVIIDESLKDFRSLADGLSPGSEVIYVSNSREGFQKLTKQLAARGKAERVHIMTHGTDGNFVLGQTQLNDANIAEHNSFWQSLGNVLEVGKSSLLIYSCELTASRSGEGFVQRIHRMLGVPVAASDDQTGSARRGGDWDLEYVVGKIVKEHVFTILKFNGLLVPAFSQLTGGSSPFSAITISGDDQLIYGDFDADGDIDIHSYPGGTVNEFWQNNGSGSFAKVTGFADPFEKVNENAVFYSASGAFVADWDNDGDDDIYVPMRNSNQNEKNFYYRNDNGKYELLSGASSPFSGINVSGNNQLIFGDFDNDGDVDLHNYPGNNLDNQFWRNNGSGAFSNVTGSQNPFDGLPGKAAFSSAQYAHVEDWDNDGDVDIFVSRVGGNSVRDYYRNDNGVYSLKTGGENPFNGMTIASDNQILSGDFDSDGDIDLHTSDGSVTLVFWQNNGSGVFTQVTGAGNPFNSLPNSGAFYNNAMKAFVADWDNDGDADVFTTNYTGANQKYFFQQNGTPPRITATSPTNAATGISVSSNISLTFSQAVTGAAGKYIQIRRLYDDAVFATIAANSAQVTGNGSNTITIDPTTDLEGGTTYYVIIDKAAFADTEGRIFEGVSGATWLRFTTGIPAVAPTVTTASASEIALTTAKVGGEVTANGGAAVTDYGIVWSTSAAPTIELSNKVGIGSGNGAFSTTVTGLPAGTRIYLRAYATNSIGTSYGSEIDFYTQTSVTSVTRLSSNPTNEGTVSYQVVFAQSVTIDDASVFTMSTSGVSGASVSGISGSGTTYDVSINTGSGNGSIKLEVTGLTGTIPNLNAAFTSADAYTIYKVSNAGDSYRTAVTDGTWNTPGDWQSSQDNSFWITASSFPNASAASTVITSGHTMRMPDNISFNVNNFTVNGLLQSGTGVHSVSGSFDNNGEIRGNATFLHNSFTNAGTLAPGESPGTLAFASEFANTGTLLVEIGGTTAITDYDQFQSGPFTAGGTITVSFINGFTPALGDAFILLDAGIITGTFATVNLPDIAPLIWETTYTDGKFTIRAIIDPMPVTLVDFKASKNESAVELAWTTSSEVNSSHFEIQRSAEGKVWEKVGSVATRNENSEIQRYRFIDPLPLHADNFYRLRMVDTDGTFAFSKIEHVRFADSKGQVKGYPNPVTDRVFLDAPTAGTIQSVQIYSTSGLLHYAGDYTSAGIDVKALPTGIFILKATGADNRVSTFHFAKH</sequence>
<feature type="domain" description="Fibronectin type-III" evidence="2">
    <location>
        <begin position="654"/>
        <end position="757"/>
    </location>
</feature>
<evidence type="ECO:0000313" key="3">
    <source>
        <dbReference type="EMBL" id="MCF2499096.1"/>
    </source>
</evidence>
<proteinExistence type="predicted"/>
<dbReference type="InterPro" id="IPR026444">
    <property type="entry name" value="Secre_tail"/>
</dbReference>
<organism evidence="3 4">
    <name type="scientific">Dyadobacter chenhuakuii</name>
    <dbReference type="NCBI Taxonomy" id="2909339"/>
    <lineage>
        <taxon>Bacteria</taxon>
        <taxon>Pseudomonadati</taxon>
        <taxon>Bacteroidota</taxon>
        <taxon>Cytophagia</taxon>
        <taxon>Cytophagales</taxon>
        <taxon>Spirosomataceae</taxon>
        <taxon>Dyadobacter</taxon>
    </lineage>
</organism>
<comment type="caution">
    <text evidence="3">The sequence shown here is derived from an EMBL/GenBank/DDBJ whole genome shotgun (WGS) entry which is preliminary data.</text>
</comment>
<dbReference type="RefSeq" id="WP_235178005.1">
    <property type="nucleotide sequence ID" value="NZ_JAKFFV010000007.1"/>
</dbReference>
<dbReference type="InterPro" id="IPR003961">
    <property type="entry name" value="FN3_dom"/>
</dbReference>
<protein>
    <submittedName>
        <fullName evidence="3">DUF4347 domain-containing protein</fullName>
    </submittedName>
</protein>
<name>A0A9X1QD98_9BACT</name>
<dbReference type="AlphaFoldDB" id="A0A9X1QD98"/>
<evidence type="ECO:0000313" key="4">
    <source>
        <dbReference type="Proteomes" id="UP001139411"/>
    </source>
</evidence>
<accession>A0A9X1QD98</accession>